<dbReference type="AlphaFoldDB" id="A0C551"/>
<keyword evidence="2" id="KW-1185">Reference proteome</keyword>
<dbReference type="RefSeq" id="XP_001433315.1">
    <property type="nucleotide sequence ID" value="XM_001433278.1"/>
</dbReference>
<dbReference type="KEGG" id="ptm:GSPATT00006417001"/>
<accession>A0C551</accession>
<evidence type="ECO:0000313" key="1">
    <source>
        <dbReference type="EMBL" id="CAK65918.1"/>
    </source>
</evidence>
<gene>
    <name evidence="1" type="ORF">GSPATT00006417001</name>
</gene>
<reference evidence="1 2" key="1">
    <citation type="journal article" date="2006" name="Nature">
        <title>Global trends of whole-genome duplications revealed by the ciliate Paramecium tetraurelia.</title>
        <authorList>
            <consortium name="Genoscope"/>
            <person name="Aury J.-M."/>
            <person name="Jaillon O."/>
            <person name="Duret L."/>
            <person name="Noel B."/>
            <person name="Jubin C."/>
            <person name="Porcel B.M."/>
            <person name="Segurens B."/>
            <person name="Daubin V."/>
            <person name="Anthouard V."/>
            <person name="Aiach N."/>
            <person name="Arnaiz O."/>
            <person name="Billaut A."/>
            <person name="Beisson J."/>
            <person name="Blanc I."/>
            <person name="Bouhouche K."/>
            <person name="Camara F."/>
            <person name="Duharcourt S."/>
            <person name="Guigo R."/>
            <person name="Gogendeau D."/>
            <person name="Katinka M."/>
            <person name="Keller A.-M."/>
            <person name="Kissmehl R."/>
            <person name="Klotz C."/>
            <person name="Koll F."/>
            <person name="Le Moue A."/>
            <person name="Lepere C."/>
            <person name="Malinsky S."/>
            <person name="Nowacki M."/>
            <person name="Nowak J.K."/>
            <person name="Plattner H."/>
            <person name="Poulain J."/>
            <person name="Ruiz F."/>
            <person name="Serrano V."/>
            <person name="Zagulski M."/>
            <person name="Dessen P."/>
            <person name="Betermier M."/>
            <person name="Weissenbach J."/>
            <person name="Scarpelli C."/>
            <person name="Schachter V."/>
            <person name="Sperling L."/>
            <person name="Meyer E."/>
            <person name="Cohen J."/>
            <person name="Wincker P."/>
        </authorList>
    </citation>
    <scope>NUCLEOTIDE SEQUENCE [LARGE SCALE GENOMIC DNA]</scope>
    <source>
        <strain evidence="1 2">Stock d4-2</strain>
    </source>
</reference>
<organism evidence="1 2">
    <name type="scientific">Paramecium tetraurelia</name>
    <dbReference type="NCBI Taxonomy" id="5888"/>
    <lineage>
        <taxon>Eukaryota</taxon>
        <taxon>Sar</taxon>
        <taxon>Alveolata</taxon>
        <taxon>Ciliophora</taxon>
        <taxon>Intramacronucleata</taxon>
        <taxon>Oligohymenophorea</taxon>
        <taxon>Peniculida</taxon>
        <taxon>Parameciidae</taxon>
        <taxon>Paramecium</taxon>
    </lineage>
</organism>
<dbReference type="Proteomes" id="UP000000600">
    <property type="component" value="Unassembled WGS sequence"/>
</dbReference>
<sequence length="51" mass="5917">MKQKVNIIEGLKNKIDKEILLSNIDLLGWFPEMKNIKVLEGDDSSSYTEMF</sequence>
<dbReference type="EMBL" id="CT868041">
    <property type="protein sequence ID" value="CAK65918.1"/>
    <property type="molecule type" value="Genomic_DNA"/>
</dbReference>
<dbReference type="GeneID" id="5019100"/>
<protein>
    <submittedName>
        <fullName evidence="1">Uncharacterized protein</fullName>
    </submittedName>
</protein>
<dbReference type="HOGENOM" id="CLU_3110514_0_0_1"/>
<evidence type="ECO:0000313" key="2">
    <source>
        <dbReference type="Proteomes" id="UP000000600"/>
    </source>
</evidence>
<name>A0C551_PARTE</name>
<proteinExistence type="predicted"/>
<dbReference type="InParanoid" id="A0C551"/>